<evidence type="ECO:0000313" key="2">
    <source>
        <dbReference type="Proteomes" id="UP000018144"/>
    </source>
</evidence>
<name>U4KYH7_PYROM</name>
<evidence type="ECO:0000313" key="1">
    <source>
        <dbReference type="EMBL" id="CCX06615.1"/>
    </source>
</evidence>
<dbReference type="Proteomes" id="UP000018144">
    <property type="component" value="Unassembled WGS sequence"/>
</dbReference>
<gene>
    <name evidence="1" type="ORF">PCON_06202</name>
</gene>
<dbReference type="EMBL" id="HF935302">
    <property type="protein sequence ID" value="CCX06615.1"/>
    <property type="molecule type" value="Genomic_DNA"/>
</dbReference>
<accession>U4KYH7</accession>
<keyword evidence="2" id="KW-1185">Reference proteome</keyword>
<organism evidence="1 2">
    <name type="scientific">Pyronema omphalodes (strain CBS 100304)</name>
    <name type="common">Pyronema confluens</name>
    <dbReference type="NCBI Taxonomy" id="1076935"/>
    <lineage>
        <taxon>Eukaryota</taxon>
        <taxon>Fungi</taxon>
        <taxon>Dikarya</taxon>
        <taxon>Ascomycota</taxon>
        <taxon>Pezizomycotina</taxon>
        <taxon>Pezizomycetes</taxon>
        <taxon>Pezizales</taxon>
        <taxon>Pyronemataceae</taxon>
        <taxon>Pyronema</taxon>
    </lineage>
</organism>
<dbReference type="OrthoDB" id="10304951at2759"/>
<protein>
    <submittedName>
        <fullName evidence="1">Uncharacterized protein</fullName>
    </submittedName>
</protein>
<reference evidence="1 2" key="1">
    <citation type="journal article" date="2013" name="PLoS Genet.">
        <title>The genome and development-dependent transcriptomes of Pyronema confluens: a window into fungal evolution.</title>
        <authorList>
            <person name="Traeger S."/>
            <person name="Altegoer F."/>
            <person name="Freitag M."/>
            <person name="Gabaldon T."/>
            <person name="Kempken F."/>
            <person name="Kumar A."/>
            <person name="Marcet-Houben M."/>
            <person name="Poggeler S."/>
            <person name="Stajich J.E."/>
            <person name="Nowrousian M."/>
        </authorList>
    </citation>
    <scope>NUCLEOTIDE SEQUENCE [LARGE SCALE GENOMIC DNA]</scope>
    <source>
        <strain evidence="2">CBS 100304</strain>
        <tissue evidence="1">Vegetative mycelium</tissue>
    </source>
</reference>
<sequence length="230" mass="25714">MGSPSRIETETWDTDYRLEKHQITNFFQIITRRQSQISSATSKGFRAFQKWSFYQDALLPAFLAISITASPLSPQISPNPSPSFAPYDRLTCFTNNDYHTAAWGFVYDSNLRIDAMCDRFVSPQFGGNGNSRWMGVNDLSWTANPGAPAGSTAKSVRARMYATRGGFEMSAAKCKEAFKYLLDKCDFRDYVGGLMVTHGGGMYSDDGNLFVTIEYHPNCCHRGRDPDDGP</sequence>
<dbReference type="AlphaFoldDB" id="U4KYH7"/>
<proteinExistence type="predicted"/>